<keyword evidence="2" id="KW-1185">Reference proteome</keyword>
<dbReference type="SUPFAM" id="SSF54285">
    <property type="entry name" value="MoaD/ThiS"/>
    <property type="match status" value="1"/>
</dbReference>
<dbReference type="Pfam" id="PF02597">
    <property type="entry name" value="ThiS"/>
    <property type="match status" value="1"/>
</dbReference>
<name>A0A1V9FG99_9BACT</name>
<dbReference type="PANTHER" id="PTHR38031">
    <property type="entry name" value="SULFUR CARRIER PROTEIN SLR0821-RELATED"/>
    <property type="match status" value="1"/>
</dbReference>
<accession>A0A1V9FG99</accession>
<dbReference type="InterPro" id="IPR012675">
    <property type="entry name" value="Beta-grasp_dom_sf"/>
</dbReference>
<dbReference type="OrthoDB" id="6894792at2"/>
<dbReference type="InterPro" id="IPR016155">
    <property type="entry name" value="Mopterin_synth/thiamin_S_b"/>
</dbReference>
<dbReference type="AlphaFoldDB" id="A0A1V9FG99"/>
<comment type="caution">
    <text evidence="1">The sequence shown here is derived from an EMBL/GenBank/DDBJ whole genome shotgun (WGS) entry which is preliminary data.</text>
</comment>
<dbReference type="Proteomes" id="UP000192276">
    <property type="component" value="Unassembled WGS sequence"/>
</dbReference>
<evidence type="ECO:0000313" key="1">
    <source>
        <dbReference type="EMBL" id="OQP57399.1"/>
    </source>
</evidence>
<dbReference type="CDD" id="cd17040">
    <property type="entry name" value="Ubl_MoaD_like"/>
    <property type="match status" value="1"/>
</dbReference>
<dbReference type="EMBL" id="LWBP01000194">
    <property type="protein sequence ID" value="OQP57399.1"/>
    <property type="molecule type" value="Genomic_DNA"/>
</dbReference>
<organism evidence="1 2">
    <name type="scientific">Niastella populi</name>
    <dbReference type="NCBI Taxonomy" id="550983"/>
    <lineage>
        <taxon>Bacteria</taxon>
        <taxon>Pseudomonadati</taxon>
        <taxon>Bacteroidota</taxon>
        <taxon>Chitinophagia</taxon>
        <taxon>Chitinophagales</taxon>
        <taxon>Chitinophagaceae</taxon>
        <taxon>Niastella</taxon>
    </lineage>
</organism>
<protein>
    <submittedName>
        <fullName evidence="1">Molybdenum cofactor biosynthesis protein MoaD</fullName>
    </submittedName>
</protein>
<evidence type="ECO:0000313" key="2">
    <source>
        <dbReference type="Proteomes" id="UP000192276"/>
    </source>
</evidence>
<reference evidence="2" key="1">
    <citation type="submission" date="2016-04" db="EMBL/GenBank/DDBJ databases">
        <authorList>
            <person name="Chen L."/>
            <person name="Zhuang W."/>
            <person name="Wang G."/>
        </authorList>
    </citation>
    <scope>NUCLEOTIDE SEQUENCE [LARGE SCALE GENOMIC DNA]</scope>
    <source>
        <strain evidence="2">208</strain>
    </source>
</reference>
<sequence length="90" mass="10253">MALVKFTYALKRFFPKLTDTEAGGKTLRAVIDEIEARYPGVTRYVLDDQGRLRQHVNIFIDGVMIKDRNALTDPFRDNSEIYIMQALSGG</sequence>
<proteinExistence type="predicted"/>
<dbReference type="PANTHER" id="PTHR38031:SF1">
    <property type="entry name" value="SULFUR CARRIER PROTEIN CYSO"/>
    <property type="match status" value="1"/>
</dbReference>
<dbReference type="Gene3D" id="3.10.20.30">
    <property type="match status" value="1"/>
</dbReference>
<gene>
    <name evidence="1" type="ORF">A4R26_24580</name>
</gene>
<dbReference type="InterPro" id="IPR052045">
    <property type="entry name" value="Sulfur_Carrier/Prot_Modifier"/>
</dbReference>
<dbReference type="RefSeq" id="WP_081167600.1">
    <property type="nucleotide sequence ID" value="NZ_LWBP01000194.1"/>
</dbReference>
<dbReference type="InterPro" id="IPR003749">
    <property type="entry name" value="ThiS/MoaD-like"/>
</dbReference>
<dbReference type="STRING" id="550983.A4R26_24580"/>